<dbReference type="SUPFAM" id="SSF52283">
    <property type="entry name" value="Formate/glycerate dehydrogenase catalytic domain-like"/>
    <property type="match status" value="1"/>
</dbReference>
<protein>
    <recommendedName>
        <fullName evidence="6">S-adenosyl-L-homocysteine hydrolase NAD binding domain-containing protein</fullName>
    </recommendedName>
</protein>
<feature type="compositionally biased region" description="Polar residues" evidence="5">
    <location>
        <begin position="426"/>
        <end position="447"/>
    </location>
</feature>
<evidence type="ECO:0000313" key="8">
    <source>
        <dbReference type="Proteomes" id="UP001500034"/>
    </source>
</evidence>
<feature type="domain" description="S-adenosyl-L-homocysteine hydrolase NAD binding" evidence="6">
    <location>
        <begin position="162"/>
        <end position="324"/>
    </location>
</feature>
<dbReference type="PANTHER" id="PTHR23420">
    <property type="entry name" value="ADENOSYLHOMOCYSTEINASE"/>
    <property type="match status" value="1"/>
</dbReference>
<gene>
    <name evidence="7" type="ORF">GCM10022384_25580</name>
</gene>
<dbReference type="Pfam" id="PF00670">
    <property type="entry name" value="AdoHcyase_NAD"/>
    <property type="match status" value="1"/>
</dbReference>
<evidence type="ECO:0000313" key="7">
    <source>
        <dbReference type="EMBL" id="GAA3973963.1"/>
    </source>
</evidence>
<accession>A0ABP7PZB7</accession>
<evidence type="ECO:0000256" key="4">
    <source>
        <dbReference type="ARBA" id="ARBA00023027"/>
    </source>
</evidence>
<feature type="region of interest" description="Disordered" evidence="5">
    <location>
        <begin position="378"/>
        <end position="480"/>
    </location>
</feature>
<comment type="caution">
    <text evidence="7">The sequence shown here is derived from an EMBL/GenBank/DDBJ whole genome shotgun (WGS) entry which is preliminary data.</text>
</comment>
<reference evidence="8" key="1">
    <citation type="journal article" date="2019" name="Int. J. Syst. Evol. Microbiol.">
        <title>The Global Catalogue of Microorganisms (GCM) 10K type strain sequencing project: providing services to taxonomists for standard genome sequencing and annotation.</title>
        <authorList>
            <consortium name="The Broad Institute Genomics Platform"/>
            <consortium name="The Broad Institute Genome Sequencing Center for Infectious Disease"/>
            <person name="Wu L."/>
            <person name="Ma J."/>
        </authorList>
    </citation>
    <scope>NUCLEOTIDE SEQUENCE [LARGE SCALE GENOMIC DNA]</scope>
    <source>
        <strain evidence="8">JCM 17027</strain>
    </source>
</reference>
<comment type="similarity">
    <text evidence="2">Belongs to the adenosylhomocysteinase family.</text>
</comment>
<name>A0ABP7PZB7_9ACTN</name>
<keyword evidence="3" id="KW-0554">One-carbon metabolism</keyword>
<evidence type="ECO:0000256" key="3">
    <source>
        <dbReference type="ARBA" id="ARBA00022563"/>
    </source>
</evidence>
<keyword evidence="4" id="KW-0520">NAD</keyword>
<dbReference type="Gene3D" id="3.40.50.1480">
    <property type="entry name" value="Adenosylhomocysteinase-like"/>
    <property type="match status" value="1"/>
</dbReference>
<evidence type="ECO:0000256" key="1">
    <source>
        <dbReference type="ARBA" id="ARBA00001911"/>
    </source>
</evidence>
<evidence type="ECO:0000259" key="6">
    <source>
        <dbReference type="SMART" id="SM00997"/>
    </source>
</evidence>
<keyword evidence="8" id="KW-1185">Reference proteome</keyword>
<dbReference type="PANTHER" id="PTHR23420:SF0">
    <property type="entry name" value="ADENOSYLHOMOCYSTEINASE"/>
    <property type="match status" value="1"/>
</dbReference>
<dbReference type="SMART" id="SM00997">
    <property type="entry name" value="AdoHcyase_NAD"/>
    <property type="match status" value="1"/>
</dbReference>
<proteinExistence type="inferred from homology"/>
<dbReference type="InterPro" id="IPR036291">
    <property type="entry name" value="NAD(P)-bd_dom_sf"/>
</dbReference>
<dbReference type="SMART" id="SM00996">
    <property type="entry name" value="AdoHcyase"/>
    <property type="match status" value="1"/>
</dbReference>
<sequence>MEIFERARLDAYFARIATQFDPGEQTASFLITHLLAERPAFVRAVAAMTRLTAVLPKPKSIHPAAKREVEQAVPVDTLTLELFTDDDTALDYLESRAADETVCLLDVGGYFAPSLAEAHSRFTGRLAGVIEDTENGHRRYEDLDKLPCPVISVARSPLKDPEDFLVGQSVVFSTEAVMRGRGDILHGRPALVIGFGKLGSSIARLLHAKGVQVTVFDIDPVRRTQALSQGFAVARNREAALTGAGLVLCATGAVSLRGEDFAHLRNGTYIATVTSSEDELDLAGLPDVYTRAQVGDHITRYQTTGHYFYLANNGNAVNFIHGASVGPFIFLVQGEILAAIRMLTRGDLAPGIYEVPAADRAAIAATWLNYFNRRSPWPSRQTTSAPPWPPTSTSTPTPRPSSASSSASWTTATTSPAARPCPNTSPPERSSSAPTAASCIFSTTSPRSGCCPAATSKPPTAPFFRPPAASSPRRPASRRT</sequence>
<feature type="compositionally biased region" description="Low complexity" evidence="5">
    <location>
        <begin position="391"/>
        <end position="420"/>
    </location>
</feature>
<comment type="cofactor">
    <cofactor evidence="1">
        <name>NAD(+)</name>
        <dbReference type="ChEBI" id="CHEBI:57540"/>
    </cofactor>
</comment>
<dbReference type="EMBL" id="BAABCQ010000039">
    <property type="protein sequence ID" value="GAA3973963.1"/>
    <property type="molecule type" value="Genomic_DNA"/>
</dbReference>
<evidence type="ECO:0000256" key="2">
    <source>
        <dbReference type="ARBA" id="ARBA00007122"/>
    </source>
</evidence>
<dbReference type="Proteomes" id="UP001500034">
    <property type="component" value="Unassembled WGS sequence"/>
</dbReference>
<dbReference type="InterPro" id="IPR042172">
    <property type="entry name" value="Adenosylhomocyst_ase-like_sf"/>
</dbReference>
<dbReference type="InterPro" id="IPR000043">
    <property type="entry name" value="Adenosylhomocysteinase-like"/>
</dbReference>
<dbReference type="Gene3D" id="3.40.50.720">
    <property type="entry name" value="NAD(P)-binding Rossmann-like Domain"/>
    <property type="match status" value="1"/>
</dbReference>
<dbReference type="InterPro" id="IPR015878">
    <property type="entry name" value="Ado_hCys_hydrolase_NAD-bd"/>
</dbReference>
<evidence type="ECO:0000256" key="5">
    <source>
        <dbReference type="SAM" id="MobiDB-lite"/>
    </source>
</evidence>
<organism evidence="7 8">
    <name type="scientific">Streptomyces marokkonensis</name>
    <dbReference type="NCBI Taxonomy" id="324855"/>
    <lineage>
        <taxon>Bacteria</taxon>
        <taxon>Bacillati</taxon>
        <taxon>Actinomycetota</taxon>
        <taxon>Actinomycetes</taxon>
        <taxon>Kitasatosporales</taxon>
        <taxon>Streptomycetaceae</taxon>
        <taxon>Streptomyces</taxon>
    </lineage>
</organism>
<dbReference type="SUPFAM" id="SSF51735">
    <property type="entry name" value="NAD(P)-binding Rossmann-fold domains"/>
    <property type="match status" value="1"/>
</dbReference>